<evidence type="ECO:0000313" key="1">
    <source>
        <dbReference type="EMBL" id="TCJ13821.1"/>
    </source>
</evidence>
<dbReference type="OrthoDB" id="7839480at2"/>
<accession>A0A4R1BA45</accession>
<dbReference type="EMBL" id="SJZB01000036">
    <property type="protein sequence ID" value="TCJ13821.1"/>
    <property type="molecule type" value="Genomic_DNA"/>
</dbReference>
<comment type="caution">
    <text evidence="1">The sequence shown here is derived from an EMBL/GenBank/DDBJ whole genome shotgun (WGS) entry which is preliminary data.</text>
</comment>
<sequence length="387" mass="40889">MTASRWFHDIYGPGLAYSGYAPPGADRWLPRDRAFLFALTGNQLVVAGDMPIVCAAGAATEAGLDLLRANGFRLPSRLLAFRDEQDYGRRLAELAGSGIRMVVQHRHPDAVLPEAHCWLAPETLSRLNDKGRLADLVPAGAAPRRTVFAAAALPDDLPTPCVLKVATPDSTGGGALDIHLCRGPQDVAVAAAKLAGCERLVAEEWLPAARFLCLNYAIDPHGEIAYLGGTEIINGPAGTYLGNWLGAAVSLPAAAVAAGHAVAERGAAAGYRGCLCIDAAELPDGRVLIFDLNFRACGSTVPLLVIEALAARHGATLAKFRSWSWTGGYAELLRAARRLEGELVPLVSFDPAVHGEVGPARVNGLLLGTSREEIARREADMAQSGWI</sequence>
<dbReference type="AlphaFoldDB" id="A0A4R1BA45"/>
<evidence type="ECO:0000313" key="2">
    <source>
        <dbReference type="Proteomes" id="UP000295443"/>
    </source>
</evidence>
<proteinExistence type="predicted"/>
<keyword evidence="2" id="KW-1185">Reference proteome</keyword>
<dbReference type="RefSeq" id="WP_131447078.1">
    <property type="nucleotide sequence ID" value="NZ_SJZB01000036.1"/>
</dbReference>
<organism evidence="1 2">
    <name type="scientific">Parasulfuritortus cantonensis</name>
    <dbReference type="NCBI Taxonomy" id="2528202"/>
    <lineage>
        <taxon>Bacteria</taxon>
        <taxon>Pseudomonadati</taxon>
        <taxon>Pseudomonadota</taxon>
        <taxon>Betaproteobacteria</taxon>
        <taxon>Nitrosomonadales</taxon>
        <taxon>Thiobacillaceae</taxon>
        <taxon>Parasulfuritortus</taxon>
    </lineage>
</organism>
<gene>
    <name evidence="1" type="ORF">EZJ19_09795</name>
</gene>
<dbReference type="SUPFAM" id="SSF56059">
    <property type="entry name" value="Glutathione synthetase ATP-binding domain-like"/>
    <property type="match status" value="1"/>
</dbReference>
<protein>
    <recommendedName>
        <fullName evidence="3">ATP-grasp domain-containing protein</fullName>
    </recommendedName>
</protein>
<name>A0A4R1BA45_9PROT</name>
<dbReference type="Proteomes" id="UP000295443">
    <property type="component" value="Unassembled WGS sequence"/>
</dbReference>
<evidence type="ECO:0008006" key="3">
    <source>
        <dbReference type="Google" id="ProtNLM"/>
    </source>
</evidence>
<reference evidence="1 2" key="1">
    <citation type="submission" date="2019-03" db="EMBL/GenBank/DDBJ databases">
        <title>Genome sequence of Thiobacillaceae bacterium LSR1, a sulfur-oxidizing bacterium isolated from freshwater sediment.</title>
        <authorList>
            <person name="Li S."/>
        </authorList>
    </citation>
    <scope>NUCLEOTIDE SEQUENCE [LARGE SCALE GENOMIC DNA]</scope>
    <source>
        <strain evidence="1 2">LSR1</strain>
    </source>
</reference>